<organism evidence="2 3">
    <name type="scientific">Salvia divinorum</name>
    <name type="common">Maria pastora</name>
    <name type="synonym">Diviner's sage</name>
    <dbReference type="NCBI Taxonomy" id="28513"/>
    <lineage>
        <taxon>Eukaryota</taxon>
        <taxon>Viridiplantae</taxon>
        <taxon>Streptophyta</taxon>
        <taxon>Embryophyta</taxon>
        <taxon>Tracheophyta</taxon>
        <taxon>Spermatophyta</taxon>
        <taxon>Magnoliopsida</taxon>
        <taxon>eudicotyledons</taxon>
        <taxon>Gunneridae</taxon>
        <taxon>Pentapetalae</taxon>
        <taxon>asterids</taxon>
        <taxon>lamiids</taxon>
        <taxon>Lamiales</taxon>
        <taxon>Lamiaceae</taxon>
        <taxon>Nepetoideae</taxon>
        <taxon>Mentheae</taxon>
        <taxon>Salviinae</taxon>
        <taxon>Salvia</taxon>
        <taxon>Salvia subgen. Calosphace</taxon>
    </lineage>
</organism>
<sequence length="74" mass="8273">MEDNLNTMAGAGSSDKLSDKERMPIEENGYLDSCCLVLEQREAFCYVLYGSVWYLSGVCPGIYSRPSSYLVAYL</sequence>
<gene>
    <name evidence="2" type="ORF">AAHA92_06809</name>
</gene>
<comment type="caution">
    <text evidence="2">The sequence shown here is derived from an EMBL/GenBank/DDBJ whole genome shotgun (WGS) entry which is preliminary data.</text>
</comment>
<dbReference type="Proteomes" id="UP001567538">
    <property type="component" value="Unassembled WGS sequence"/>
</dbReference>
<protein>
    <submittedName>
        <fullName evidence="2">Uncharacterized protein</fullName>
    </submittedName>
</protein>
<proteinExistence type="predicted"/>
<evidence type="ECO:0000256" key="1">
    <source>
        <dbReference type="SAM" id="MobiDB-lite"/>
    </source>
</evidence>
<reference evidence="2 3" key="1">
    <citation type="submission" date="2024-06" db="EMBL/GenBank/DDBJ databases">
        <title>A chromosome level genome sequence of Diviner's sage (Salvia divinorum).</title>
        <authorList>
            <person name="Ford S.A."/>
            <person name="Ro D.-K."/>
            <person name="Ness R.W."/>
            <person name="Phillips M.A."/>
        </authorList>
    </citation>
    <scope>NUCLEOTIDE SEQUENCE [LARGE SCALE GENOMIC DNA]</scope>
    <source>
        <strain evidence="2">SAF-2024a</strain>
        <tissue evidence="2">Leaf</tissue>
    </source>
</reference>
<evidence type="ECO:0000313" key="3">
    <source>
        <dbReference type="Proteomes" id="UP001567538"/>
    </source>
</evidence>
<keyword evidence="3" id="KW-1185">Reference proteome</keyword>
<dbReference type="AlphaFoldDB" id="A0ABD1I6Z9"/>
<name>A0ABD1I6Z9_SALDI</name>
<evidence type="ECO:0000313" key="2">
    <source>
        <dbReference type="EMBL" id="KAL1564471.1"/>
    </source>
</evidence>
<accession>A0ABD1I6Z9</accession>
<feature type="region of interest" description="Disordered" evidence="1">
    <location>
        <begin position="1"/>
        <end position="21"/>
    </location>
</feature>
<dbReference type="EMBL" id="JBEAFC010000003">
    <property type="protein sequence ID" value="KAL1564471.1"/>
    <property type="molecule type" value="Genomic_DNA"/>
</dbReference>